<dbReference type="AlphaFoldDB" id="A0AAU1HWC9"/>
<evidence type="ECO:0000313" key="2">
    <source>
        <dbReference type="EMBL" id="WTP87127.1"/>
    </source>
</evidence>
<dbReference type="Pfam" id="PF25232">
    <property type="entry name" value="DUF7848"/>
    <property type="match status" value="1"/>
</dbReference>
<name>A0AAU1HWC9_9ACTN</name>
<protein>
    <recommendedName>
        <fullName evidence="1">DUF7848 domain-containing protein</fullName>
    </recommendedName>
</protein>
<dbReference type="InterPro" id="IPR057170">
    <property type="entry name" value="DUF7848"/>
</dbReference>
<gene>
    <name evidence="2" type="ORF">OG477_17905</name>
</gene>
<sequence>MTRSVIKAAEWTLGAETGDGAPQAIYSAVCMACGVEAPASDNDPAPVEVWALKHTGLNPGHRQYKAMVETYWRVAPAEGNLYRESDGSHDR</sequence>
<feature type="domain" description="DUF7848" evidence="1">
    <location>
        <begin position="1"/>
        <end position="78"/>
    </location>
</feature>
<proteinExistence type="predicted"/>
<evidence type="ECO:0000259" key="1">
    <source>
        <dbReference type="Pfam" id="PF25232"/>
    </source>
</evidence>
<organism evidence="2">
    <name type="scientific">Streptomyces sp. NBC_00180</name>
    <dbReference type="NCBI Taxonomy" id="2903632"/>
    <lineage>
        <taxon>Bacteria</taxon>
        <taxon>Bacillati</taxon>
        <taxon>Actinomycetota</taxon>
        <taxon>Actinomycetes</taxon>
        <taxon>Kitasatosporales</taxon>
        <taxon>Streptomycetaceae</taxon>
        <taxon>Streptomyces</taxon>
    </lineage>
</organism>
<accession>A0AAU1HWC9</accession>
<dbReference type="EMBL" id="CP108140">
    <property type="protein sequence ID" value="WTP87127.1"/>
    <property type="molecule type" value="Genomic_DNA"/>
</dbReference>
<reference evidence="2" key="1">
    <citation type="submission" date="2022-10" db="EMBL/GenBank/DDBJ databases">
        <title>The complete genomes of actinobacterial strains from the NBC collection.</title>
        <authorList>
            <person name="Joergensen T.S."/>
            <person name="Alvarez Arevalo M."/>
            <person name="Sterndorff E.B."/>
            <person name="Faurdal D."/>
            <person name="Vuksanovic O."/>
            <person name="Mourched A.-S."/>
            <person name="Charusanti P."/>
            <person name="Shaw S."/>
            <person name="Blin K."/>
            <person name="Weber T."/>
        </authorList>
    </citation>
    <scope>NUCLEOTIDE SEQUENCE</scope>
    <source>
        <strain evidence="2">NBC 00180</strain>
    </source>
</reference>